<feature type="compositionally biased region" description="Basic residues" evidence="1">
    <location>
        <begin position="373"/>
        <end position="382"/>
    </location>
</feature>
<comment type="caution">
    <text evidence="2">The sequence shown here is derived from an EMBL/GenBank/DDBJ whole genome shotgun (WGS) entry which is preliminary data.</text>
</comment>
<evidence type="ECO:0000313" key="2">
    <source>
        <dbReference type="EMBL" id="KAK3254747.1"/>
    </source>
</evidence>
<organism evidence="2 3">
    <name type="scientific">Cymbomonas tetramitiformis</name>
    <dbReference type="NCBI Taxonomy" id="36881"/>
    <lineage>
        <taxon>Eukaryota</taxon>
        <taxon>Viridiplantae</taxon>
        <taxon>Chlorophyta</taxon>
        <taxon>Pyramimonadophyceae</taxon>
        <taxon>Pyramimonadales</taxon>
        <taxon>Pyramimonadaceae</taxon>
        <taxon>Cymbomonas</taxon>
    </lineage>
</organism>
<feature type="region of interest" description="Disordered" evidence="1">
    <location>
        <begin position="362"/>
        <end position="382"/>
    </location>
</feature>
<feature type="compositionally biased region" description="Basic and acidic residues" evidence="1">
    <location>
        <begin position="363"/>
        <end position="372"/>
    </location>
</feature>
<dbReference type="InterPro" id="IPR052055">
    <property type="entry name" value="Hepadnavirus_pol/RT"/>
</dbReference>
<reference evidence="2 3" key="1">
    <citation type="journal article" date="2015" name="Genome Biol. Evol.">
        <title>Comparative Genomics of a Bacterivorous Green Alga Reveals Evolutionary Causalities and Consequences of Phago-Mixotrophic Mode of Nutrition.</title>
        <authorList>
            <person name="Burns J.A."/>
            <person name="Paasch A."/>
            <person name="Narechania A."/>
            <person name="Kim E."/>
        </authorList>
    </citation>
    <scope>NUCLEOTIDE SEQUENCE [LARGE SCALE GENOMIC DNA]</scope>
    <source>
        <strain evidence="2 3">PLY_AMNH</strain>
    </source>
</reference>
<protein>
    <submittedName>
        <fullName evidence="2">Uncharacterized protein</fullName>
    </submittedName>
</protein>
<sequence length="986" mass="107025">MAPKVKTGGSRSESGAPPDQFQDAETKVDAGATESQLLAAVQQLSQETCALAVWMEALLKKLAKQDYKEHFSDFNPFCKRPKNLEFGDVPVLYDMHNSRTFDHLPKKPNSFLGQEYKTLAPKLSVLFDAKEFSEQVEAQISSSTRTRPNSAGAVKMPTKGLARGGCQCALSQLGAGRQSDVSRVFPVPQPGATKRRSALGCRWPNTHHAGPRCARETLKKVRRLAGKTNFIFSFHLKDGHRMIGIHLAYQKCTQLDLRGGLDAVLGTALPVERLAQDLCEGHAGAGGVQPGTTGIAAQDGATEVVPGEQTASLAGKPARVTETLHRLGIKWNEKEEGSLGANTAGGALGLGGTARPGLVAEAQRGKPVERPRHLAQPHHRAPEHRHLPFRLWGASAVRRNRQRDFWSRDELGCHIMHLELGAITRTVQTFLQELKGRAVQLWYGNQAVVHMLVHLTSRDPALMRRMRRLWILWDSHNMEHTARCVRSEATQRADWSSEDGDVDNWRLNRRWIQWAKEQWREHMVDHFASDLSAQLPRYFSQPRDPRCEGIHSLAHCWRGENNRVNPLWGLLDQVAQKQKGGATAAVVAPHWPGQPWHRELEARASEVAFLPWRRNLFTPSRLDSSSSQQVGQLELPAGWAARAPSRLGSSSSQQVGQLELPAGWAARAPSRLDSSSSQQVGQLELPAGWAARAPSRLGSSSSQQVGQLELPAGWAARAPSRLGSSSSQQVGQLELPAGWAARAPSRLGSSSSQQVGQLELPAGWAARAPSRLDSSSSSGPRGIGGRSSRVGLGGGHNSEGTPAPRLPNHPELAITARQAVLAKSTPSNYQPEALALMHLWEGQGLSWLPAAEESLLLNTGLSAAAGQGAGREHAAAPFSDQQLPQGPRVGHAGKRPCRGESAKRGWCSGALRARTRDGLHLLRACAYTVVAFCTFGQPETGAGLQQQDVAVSPEHITSAPRKEKGGQQVRTKRGLVIPLQAVSGLP</sequence>
<accession>A0AAE0KMY8</accession>
<feature type="region of interest" description="Disordered" evidence="1">
    <location>
        <begin position="764"/>
        <end position="808"/>
    </location>
</feature>
<dbReference type="Proteomes" id="UP001190700">
    <property type="component" value="Unassembled WGS sequence"/>
</dbReference>
<evidence type="ECO:0000313" key="3">
    <source>
        <dbReference type="Proteomes" id="UP001190700"/>
    </source>
</evidence>
<feature type="compositionally biased region" description="Low complexity" evidence="1">
    <location>
        <begin position="771"/>
        <end position="780"/>
    </location>
</feature>
<dbReference type="EMBL" id="LGRX02023232">
    <property type="protein sequence ID" value="KAK3254747.1"/>
    <property type="molecule type" value="Genomic_DNA"/>
</dbReference>
<dbReference type="PANTHER" id="PTHR33050">
    <property type="entry name" value="REVERSE TRANSCRIPTASE DOMAIN-CONTAINING PROTEIN"/>
    <property type="match status" value="1"/>
</dbReference>
<dbReference type="PANTHER" id="PTHR33050:SF7">
    <property type="entry name" value="RIBONUCLEASE H"/>
    <property type="match status" value="1"/>
</dbReference>
<proteinExistence type="predicted"/>
<keyword evidence="3" id="KW-1185">Reference proteome</keyword>
<feature type="region of interest" description="Disordered" evidence="1">
    <location>
        <begin position="868"/>
        <end position="902"/>
    </location>
</feature>
<name>A0AAE0KMY8_9CHLO</name>
<dbReference type="AlphaFoldDB" id="A0AAE0KMY8"/>
<feature type="compositionally biased region" description="Gly residues" evidence="1">
    <location>
        <begin position="781"/>
        <end position="797"/>
    </location>
</feature>
<feature type="region of interest" description="Disordered" evidence="1">
    <location>
        <begin position="1"/>
        <end position="28"/>
    </location>
</feature>
<evidence type="ECO:0000256" key="1">
    <source>
        <dbReference type="SAM" id="MobiDB-lite"/>
    </source>
</evidence>
<gene>
    <name evidence="2" type="ORF">CYMTET_36049</name>
</gene>